<proteinExistence type="predicted"/>
<dbReference type="PROSITE" id="PS50883">
    <property type="entry name" value="EAL"/>
    <property type="match status" value="1"/>
</dbReference>
<gene>
    <name evidence="3" type="ORF">C6V80_05970</name>
    <name evidence="4" type="ORF">EDC58_0232</name>
</gene>
<dbReference type="Gene3D" id="3.30.70.270">
    <property type="match status" value="1"/>
</dbReference>
<evidence type="ECO:0000313" key="4">
    <source>
        <dbReference type="EMBL" id="ROR40752.1"/>
    </source>
</evidence>
<evidence type="ECO:0000259" key="2">
    <source>
        <dbReference type="PROSITE" id="PS50887"/>
    </source>
</evidence>
<dbReference type="Proteomes" id="UP000298805">
    <property type="component" value="Chromosome"/>
</dbReference>
<dbReference type="CDD" id="cd01948">
    <property type="entry name" value="EAL"/>
    <property type="match status" value="1"/>
</dbReference>
<dbReference type="Pfam" id="PF00563">
    <property type="entry name" value="EAL"/>
    <property type="match status" value="1"/>
</dbReference>
<reference evidence="4 5" key="2">
    <citation type="submission" date="2018-11" db="EMBL/GenBank/DDBJ databases">
        <title>Genomic Encyclopedia of Type Strains, Phase IV (KMG-IV): sequencing the most valuable type-strain genomes for metagenomic binning, comparative biology and taxonomic classification.</title>
        <authorList>
            <person name="Goeker M."/>
        </authorList>
    </citation>
    <scope>NUCLEOTIDE SEQUENCE [LARGE SCALE GENOMIC DNA]</scope>
    <source>
        <strain evidence="4 5">DSM 27783</strain>
    </source>
</reference>
<dbReference type="EMBL" id="CP027432">
    <property type="protein sequence ID" value="QCI28522.1"/>
    <property type="molecule type" value="Genomic_DNA"/>
</dbReference>
<dbReference type="PANTHER" id="PTHR33121">
    <property type="entry name" value="CYCLIC DI-GMP PHOSPHODIESTERASE PDEF"/>
    <property type="match status" value="1"/>
</dbReference>
<dbReference type="InterPro" id="IPR043128">
    <property type="entry name" value="Rev_trsase/Diguanyl_cyclase"/>
</dbReference>
<dbReference type="InterPro" id="IPR001633">
    <property type="entry name" value="EAL_dom"/>
</dbReference>
<evidence type="ECO:0000259" key="1">
    <source>
        <dbReference type="PROSITE" id="PS50883"/>
    </source>
</evidence>
<dbReference type="PROSITE" id="PS50887">
    <property type="entry name" value="GGDEF"/>
    <property type="match status" value="1"/>
</dbReference>
<dbReference type="InterPro" id="IPR000160">
    <property type="entry name" value="GGDEF_dom"/>
</dbReference>
<keyword evidence="6" id="KW-1185">Reference proteome</keyword>
<name>A0AAJ4RDB4_9BACT</name>
<dbReference type="SUPFAM" id="SSF141868">
    <property type="entry name" value="EAL domain-like"/>
    <property type="match status" value="1"/>
</dbReference>
<reference evidence="3" key="3">
    <citation type="submission" date="2019-06" db="EMBL/GenBank/DDBJ databases">
        <title>A comparative analysis of the Nautiliaceae.</title>
        <authorList>
            <person name="Grosche A."/>
            <person name="Smedile F."/>
            <person name="Vetriani C."/>
        </authorList>
    </citation>
    <scope>NUCLEOTIDE SEQUENCE</scope>
    <source>
        <strain evidence="3">TB6</strain>
    </source>
</reference>
<reference evidence="6" key="1">
    <citation type="submission" date="2018-03" db="EMBL/GenBank/DDBJ databases">
        <title>A comparative analysis of the Nautiliaceae.</title>
        <authorList>
            <person name="Grosche A."/>
            <person name="Smedile F."/>
            <person name="Vetriani C."/>
        </authorList>
    </citation>
    <scope>NUCLEOTIDE SEQUENCE [LARGE SCALE GENOMIC DNA]</scope>
    <source>
        <strain evidence="6">TB6</strain>
    </source>
</reference>
<dbReference type="RefSeq" id="WP_123351666.1">
    <property type="nucleotide sequence ID" value="NZ_CP027432.2"/>
</dbReference>
<dbReference type="GO" id="GO:0071111">
    <property type="term" value="F:cyclic-guanylate-specific phosphodiesterase activity"/>
    <property type="evidence" value="ECO:0007669"/>
    <property type="project" value="InterPro"/>
</dbReference>
<feature type="domain" description="EAL" evidence="1">
    <location>
        <begin position="417"/>
        <end position="664"/>
    </location>
</feature>
<dbReference type="InterPro" id="IPR035919">
    <property type="entry name" value="EAL_sf"/>
</dbReference>
<feature type="domain" description="GGDEF" evidence="2">
    <location>
        <begin position="269"/>
        <end position="405"/>
    </location>
</feature>
<organism evidence="4 5">
    <name type="scientific">Caminibacter pacificus</name>
    <dbReference type="NCBI Taxonomy" id="1424653"/>
    <lineage>
        <taxon>Bacteria</taxon>
        <taxon>Pseudomonadati</taxon>
        <taxon>Campylobacterota</taxon>
        <taxon>Epsilonproteobacteria</taxon>
        <taxon>Nautiliales</taxon>
        <taxon>Nautiliaceae</taxon>
        <taxon>Caminibacter</taxon>
    </lineage>
</organism>
<dbReference type="PANTHER" id="PTHR33121:SF82">
    <property type="entry name" value="SIGNAL TRANSDUCTION PROTEIN CONTAINING A EAL DOMAIN"/>
    <property type="match status" value="1"/>
</dbReference>
<protein>
    <submittedName>
        <fullName evidence="3 4">EAL domain-containing protein</fullName>
    </submittedName>
</protein>
<accession>A0AAJ4RDB4</accession>
<dbReference type="SMART" id="SM00052">
    <property type="entry name" value="EAL"/>
    <property type="match status" value="1"/>
</dbReference>
<dbReference type="InterPro" id="IPR029787">
    <property type="entry name" value="Nucleotide_cyclase"/>
</dbReference>
<sequence>MRYVDSIKNHLPTILQEVKIQIKNDKTIYEFVKTEEELDKLLSLQEKLIQEYLYDFQKNILDEKKCMQFYKDLKIPYAIVVRSLNYIRKEVIIALDKEGVDKETIIEFSEYFDKFINLTAKVYLKKDIVTLKKLRNSYFEDYLLFKSHISWVESIIESISEDDISKFPLIAASECKFEEYLNYPESLMVCIDVNLCMYLHDLHSLLHKLANTFYLYYAKGAYSEAYMIFKDLKEQILKFKGIIGELYFITYSNLEVSFFKLIEIYKTNKKEFVTLIDMKSLKSLNSIYGEETITKALEVIEKRLHRFFEKDQARSLVVKGMTSNFYMLNIDYSYDEYKKMIDNIIEIIKEPVILDENKIEFTPIIAGLEIEEYFDIKKDEMIMILNHLKNKAKQSKCNKLLVINHYSKEMLKSWLKNRYDSKFIKSKIENAELKLAYHPIFDIQTNKIYSLEVLARIVDEDKLIPAGLFIDEVYSMNLIEKLDLAVLRKLIEDKEKIKQITDKIFVNVSFNSLLNEEYLEKLEKLIDNIQVGLLLELTEQKFVDNVEILFELNQKYNLFFAVDDFGTGYTSLQSVVDLVKKGILKVLKIDGSLIKNIDDEYNKKIINVISNMAKELNLLSVAEYVESEEILNEIKKAGINLAQGYFLAKPALIEELIVEKVEKFGF</sequence>
<dbReference type="Proteomes" id="UP000272781">
    <property type="component" value="Unassembled WGS sequence"/>
</dbReference>
<evidence type="ECO:0000313" key="3">
    <source>
        <dbReference type="EMBL" id="QCI28522.1"/>
    </source>
</evidence>
<dbReference type="SUPFAM" id="SSF55073">
    <property type="entry name" value="Nucleotide cyclase"/>
    <property type="match status" value="1"/>
</dbReference>
<dbReference type="EMBL" id="RJVK01000001">
    <property type="protein sequence ID" value="ROR40752.1"/>
    <property type="molecule type" value="Genomic_DNA"/>
</dbReference>
<dbReference type="AlphaFoldDB" id="A0AAJ4RDB4"/>
<dbReference type="Gene3D" id="3.20.20.450">
    <property type="entry name" value="EAL domain"/>
    <property type="match status" value="1"/>
</dbReference>
<evidence type="ECO:0000313" key="5">
    <source>
        <dbReference type="Proteomes" id="UP000272781"/>
    </source>
</evidence>
<dbReference type="InterPro" id="IPR050706">
    <property type="entry name" value="Cyclic-di-GMP_PDE-like"/>
</dbReference>
<evidence type="ECO:0000313" key="6">
    <source>
        <dbReference type="Proteomes" id="UP000298805"/>
    </source>
</evidence>